<keyword evidence="7 11" id="KW-0808">Transferase</keyword>
<organism evidence="11 12">
    <name type="scientific">Leptospira inadai serovar Lyme str. 10</name>
    <dbReference type="NCBI Taxonomy" id="1049790"/>
    <lineage>
        <taxon>Bacteria</taxon>
        <taxon>Pseudomonadati</taxon>
        <taxon>Spirochaetota</taxon>
        <taxon>Spirochaetia</taxon>
        <taxon>Leptospirales</taxon>
        <taxon>Leptospiraceae</taxon>
        <taxon>Leptospira</taxon>
    </lineage>
</organism>
<dbReference type="Gene3D" id="3.40.109.10">
    <property type="entry name" value="NADH Oxidase"/>
    <property type="match status" value="1"/>
</dbReference>
<evidence type="ECO:0000313" key="12">
    <source>
        <dbReference type="Proteomes" id="UP000018719"/>
    </source>
</evidence>
<evidence type="ECO:0000256" key="8">
    <source>
        <dbReference type="ARBA" id="ARBA00047340"/>
    </source>
</evidence>
<dbReference type="Proteomes" id="UP000018719">
    <property type="component" value="Unassembled WGS sequence"/>
</dbReference>
<name>V6HAF2_9LEPT</name>
<dbReference type="InterPro" id="IPR036087">
    <property type="entry name" value="Nict_dMeBzImd_PRibTrfase_sf"/>
</dbReference>
<dbReference type="InterPro" id="IPR003200">
    <property type="entry name" value="Nict_dMeBzImd_PRibTrfase"/>
</dbReference>
<keyword evidence="11" id="KW-0560">Oxidoreductase</keyword>
<dbReference type="SUPFAM" id="SSF55469">
    <property type="entry name" value="FMN-dependent nitroreductase-like"/>
    <property type="match status" value="1"/>
</dbReference>
<gene>
    <name evidence="11" type="ORF">LEP1GSC047_3031</name>
</gene>
<keyword evidence="5" id="KW-0169">Cobalamin biosynthesis</keyword>
<keyword evidence="6 11" id="KW-0328">Glycosyltransferase</keyword>
<dbReference type="InterPro" id="IPR023195">
    <property type="entry name" value="Nict_dMeBzImd_PRibTrfase_N"/>
</dbReference>
<accession>V6HAF2</accession>
<evidence type="ECO:0000256" key="5">
    <source>
        <dbReference type="ARBA" id="ARBA00022573"/>
    </source>
</evidence>
<dbReference type="PANTHER" id="PTHR43463">
    <property type="entry name" value="NICOTINATE-NUCLEOTIDE--DIMETHYLBENZIMIDAZOLE PHOSPHORIBOSYLTRANSFERASE"/>
    <property type="match status" value="1"/>
</dbReference>
<comment type="catalytic activity">
    <reaction evidence="8">
        <text>5,6-dimethylbenzimidazole + nicotinate beta-D-ribonucleotide = alpha-ribazole 5'-phosphate + nicotinate + H(+)</text>
        <dbReference type="Rhea" id="RHEA:11196"/>
        <dbReference type="ChEBI" id="CHEBI:15378"/>
        <dbReference type="ChEBI" id="CHEBI:15890"/>
        <dbReference type="ChEBI" id="CHEBI:32544"/>
        <dbReference type="ChEBI" id="CHEBI:57502"/>
        <dbReference type="ChEBI" id="CHEBI:57918"/>
        <dbReference type="EC" id="2.4.2.21"/>
    </reaction>
</comment>
<dbReference type="EC" id="2.4.2.21" evidence="3 9"/>
<dbReference type="InterPro" id="IPR029479">
    <property type="entry name" value="Nitroreductase"/>
</dbReference>
<dbReference type="Pfam" id="PF00881">
    <property type="entry name" value="Nitroreductase"/>
    <property type="match status" value="1"/>
</dbReference>
<dbReference type="GO" id="GO:0016491">
    <property type="term" value="F:oxidoreductase activity"/>
    <property type="evidence" value="ECO:0007669"/>
    <property type="project" value="UniProtKB-KW"/>
</dbReference>
<dbReference type="NCBIfam" id="NF000996">
    <property type="entry name" value="PRK00105.1"/>
    <property type="match status" value="1"/>
</dbReference>
<protein>
    <recommendedName>
        <fullName evidence="4 9">Nicotinate-nucleotide--dimethylbenzimidazole phosphoribosyltransferase</fullName>
        <ecNumber evidence="3 9">2.4.2.21</ecNumber>
    </recommendedName>
</protein>
<evidence type="ECO:0000256" key="3">
    <source>
        <dbReference type="ARBA" id="ARBA00011991"/>
    </source>
</evidence>
<dbReference type="PANTHER" id="PTHR43463:SF1">
    <property type="entry name" value="NICOTINATE-NUCLEOTIDE--DIMETHYLBENZIMIDAZOLE PHOSPHORIBOSYLTRANSFERASE"/>
    <property type="match status" value="1"/>
</dbReference>
<evidence type="ECO:0000256" key="7">
    <source>
        <dbReference type="ARBA" id="ARBA00022679"/>
    </source>
</evidence>
<dbReference type="Gene3D" id="1.10.1610.10">
    <property type="match status" value="1"/>
</dbReference>
<dbReference type="NCBIfam" id="TIGR03160">
    <property type="entry name" value="cobT_DBIPRT"/>
    <property type="match status" value="1"/>
</dbReference>
<evidence type="ECO:0000256" key="9">
    <source>
        <dbReference type="NCBIfam" id="TIGR03160"/>
    </source>
</evidence>
<dbReference type="Gene3D" id="3.40.50.10210">
    <property type="match status" value="1"/>
</dbReference>
<feature type="domain" description="Nitroreductase" evidence="10">
    <location>
        <begin position="57"/>
        <end position="223"/>
    </location>
</feature>
<comment type="pathway">
    <text evidence="1">Nucleoside biosynthesis; alpha-ribazole biosynthesis; alpha-ribazole from 5,6-dimethylbenzimidazole: step 1/2.</text>
</comment>
<comment type="similarity">
    <text evidence="2">Belongs to the CobT family.</text>
</comment>
<dbReference type="UniPathway" id="UPA00061">
    <property type="reaction ID" value="UER00516"/>
</dbReference>
<proteinExistence type="inferred from homology"/>
<dbReference type="GO" id="GO:0008939">
    <property type="term" value="F:nicotinate-nucleotide-dimethylbenzimidazole phosphoribosyltransferase activity"/>
    <property type="evidence" value="ECO:0007669"/>
    <property type="project" value="UniProtKB-UniRule"/>
</dbReference>
<evidence type="ECO:0000256" key="2">
    <source>
        <dbReference type="ARBA" id="ARBA00007110"/>
    </source>
</evidence>
<dbReference type="InterPro" id="IPR017846">
    <property type="entry name" value="Nict_dMeBzImd_PRibTrfase_bact"/>
</dbReference>
<dbReference type="CDD" id="cd02439">
    <property type="entry name" value="DMB-PRT_CobT"/>
    <property type="match status" value="1"/>
</dbReference>
<dbReference type="NCBIfam" id="TIGR02476">
    <property type="entry name" value="BluB"/>
    <property type="match status" value="1"/>
</dbReference>
<evidence type="ECO:0000313" key="11">
    <source>
        <dbReference type="EMBL" id="EQA36361.1"/>
    </source>
</evidence>
<sequence>MSAGNIPDYPKKELRFLDDFEFSLPTMEFMNGEADPSSRIKHEDFTDSEKASVYKAIYSRRDIRAYTNHPIEDDIIYRLLDAAHHAPSVGFMQPWNFVIIEDITIRRKIYDHFLEVNERAVNRYQDDRKVKYSSLKLQGILDSPINILFTCDRNRDGENVLGRSTNKDTDIYSTCLAVQNFWLAARAEGLGAGWMSILESGFIRELLEIPEHILPIAYMTLGKPVWVPKEPMLESVGWKHRENLHDLIFKDKWGIKLSPNSLARDVSKETQNISPQERLDSLTKPKHSLGFIEECIIKLATIQQKQFPSSKEKAIFLFASDHGIASEGISAYNSNVTAQMMYMYIAGGAAINSITRKNQIDLVLFDMGINHDFNNAPGMQHLKIRNGTRNFLEEPAMTQEEVELAFESGKDVVKKFGTKYDMIGLGEMGIGNTTASTAIASIILNKDPLTLTGEGTGIGNSTVLKKIEIIRRGILKHKGRTSNEWQALICFGGYEIAAMVGAIEEAYSLGIPVVLDGMITSVAALIAYKRNPEIVSVLFAGHLSREPAHRFILNELGLRPVLDLNLSLGEGSGSGLAMGILDTGCALFREMKTFEEANIRFAENEDARL</sequence>
<dbReference type="FunFam" id="3.40.50.10210:FF:000001">
    <property type="entry name" value="Nicotinate-nucleotide--dimethylbenzimidazole phosphoribosyltransferase"/>
    <property type="match status" value="1"/>
</dbReference>
<evidence type="ECO:0000256" key="1">
    <source>
        <dbReference type="ARBA" id="ARBA00005049"/>
    </source>
</evidence>
<evidence type="ECO:0000256" key="6">
    <source>
        <dbReference type="ARBA" id="ARBA00022676"/>
    </source>
</evidence>
<dbReference type="EMBL" id="AHMM02000017">
    <property type="protein sequence ID" value="EQA36361.1"/>
    <property type="molecule type" value="Genomic_DNA"/>
</dbReference>
<dbReference type="InterPro" id="IPR000415">
    <property type="entry name" value="Nitroreductase-like"/>
</dbReference>
<dbReference type="AlphaFoldDB" id="V6HAF2"/>
<dbReference type="SUPFAM" id="SSF52733">
    <property type="entry name" value="Nicotinate mononucleotide:5,6-dimethylbenzimidazole phosphoribosyltransferase (CobT)"/>
    <property type="match status" value="1"/>
</dbReference>
<reference evidence="11 12" key="1">
    <citation type="submission" date="2013-05" db="EMBL/GenBank/DDBJ databases">
        <authorList>
            <person name="Harkins D.M."/>
            <person name="Durkin A.S."/>
            <person name="Brinkac L.M."/>
            <person name="Haft D.H."/>
            <person name="Selengut J.D."/>
            <person name="Sanka R."/>
            <person name="DePew J."/>
            <person name="Purushe J."/>
            <person name="Hartskeerl R.A."/>
            <person name="Ahmed A."/>
            <person name="van der Linden H."/>
            <person name="Goris M.G.A."/>
            <person name="Vinetz J.M."/>
            <person name="Sutton G.G."/>
            <person name="Nierman W.C."/>
            <person name="Fouts D.E."/>
        </authorList>
    </citation>
    <scope>NUCLEOTIDE SEQUENCE [LARGE SCALE GENOMIC DNA]</scope>
    <source>
        <strain evidence="11 12">10</strain>
    </source>
</reference>
<dbReference type="Pfam" id="PF02277">
    <property type="entry name" value="DBI_PRT"/>
    <property type="match status" value="1"/>
</dbReference>
<dbReference type="InterPro" id="IPR012825">
    <property type="entry name" value="BluB"/>
</dbReference>
<dbReference type="STRING" id="1049790.LEP1GSC047_3031"/>
<evidence type="ECO:0000259" key="10">
    <source>
        <dbReference type="Pfam" id="PF00881"/>
    </source>
</evidence>
<dbReference type="GO" id="GO:0009236">
    <property type="term" value="P:cobalamin biosynthetic process"/>
    <property type="evidence" value="ECO:0007669"/>
    <property type="project" value="UniProtKB-UniRule"/>
</dbReference>
<evidence type="ECO:0000256" key="4">
    <source>
        <dbReference type="ARBA" id="ARBA00015486"/>
    </source>
</evidence>
<comment type="caution">
    <text evidence="11">The sequence shown here is derived from an EMBL/GenBank/DDBJ whole genome shotgun (WGS) entry which is preliminary data.</text>
</comment>